<evidence type="ECO:0000313" key="2">
    <source>
        <dbReference type="EMBL" id="GAA4651798.1"/>
    </source>
</evidence>
<evidence type="ECO:0000259" key="1">
    <source>
        <dbReference type="Pfam" id="PF21527"/>
    </source>
</evidence>
<dbReference type="RefSeq" id="WP_345198248.1">
    <property type="nucleotide sequence ID" value="NZ_BAABFL010000463.1"/>
</dbReference>
<protein>
    <recommendedName>
        <fullName evidence="1">Putative adhesin Stv domain-containing protein</fullName>
    </recommendedName>
</protein>
<organism evidence="2 3">
    <name type="scientific">Kistimonas scapharcae</name>
    <dbReference type="NCBI Taxonomy" id="1036133"/>
    <lineage>
        <taxon>Bacteria</taxon>
        <taxon>Pseudomonadati</taxon>
        <taxon>Pseudomonadota</taxon>
        <taxon>Gammaproteobacteria</taxon>
        <taxon>Oceanospirillales</taxon>
        <taxon>Endozoicomonadaceae</taxon>
        <taxon>Kistimonas</taxon>
    </lineage>
</organism>
<comment type="caution">
    <text evidence="2">The sequence shown here is derived from an EMBL/GenBank/DDBJ whole genome shotgun (WGS) entry which is preliminary data.</text>
</comment>
<dbReference type="Pfam" id="PF21527">
    <property type="entry name" value="Stv"/>
    <property type="match status" value="1"/>
</dbReference>
<dbReference type="EMBL" id="BAABFL010000463">
    <property type="protein sequence ID" value="GAA4651798.1"/>
    <property type="molecule type" value="Genomic_DNA"/>
</dbReference>
<dbReference type="InterPro" id="IPR049002">
    <property type="entry name" value="Stv"/>
</dbReference>
<gene>
    <name evidence="2" type="ORF">GCM10023116_40820</name>
</gene>
<reference evidence="3" key="1">
    <citation type="journal article" date="2019" name="Int. J. Syst. Evol. Microbiol.">
        <title>The Global Catalogue of Microorganisms (GCM) 10K type strain sequencing project: providing services to taxonomists for standard genome sequencing and annotation.</title>
        <authorList>
            <consortium name="The Broad Institute Genomics Platform"/>
            <consortium name="The Broad Institute Genome Sequencing Center for Infectious Disease"/>
            <person name="Wu L."/>
            <person name="Ma J."/>
        </authorList>
    </citation>
    <scope>NUCLEOTIDE SEQUENCE [LARGE SCALE GENOMIC DNA]</scope>
    <source>
        <strain evidence="3">JCM 17805</strain>
    </source>
</reference>
<dbReference type="Proteomes" id="UP001500604">
    <property type="component" value="Unassembled WGS sequence"/>
</dbReference>
<accession>A0ABP8V6C2</accession>
<feature type="domain" description="Putative adhesin Stv" evidence="1">
    <location>
        <begin position="25"/>
        <end position="183"/>
    </location>
</feature>
<sequence length="197" mass="22927">MTTCISLGSHIYLFKDDSGTRADHLLITSHGTSPLTNNLLFVPEWTTLYFYNPPDTKLCGIENWDILSGRINYFEKRKPHDVVYNYLLSKYQSKSDTETYESISSDIELNRLSFDIIAGTNKHSAELRKRTLQKNINIKKFDILTIRKRLLGHLPYITLNDVLTTLMKHGHIYTNIHCSFCRSHRLKTSVSYRPTPW</sequence>
<name>A0ABP8V6C2_9GAMM</name>
<keyword evidence="3" id="KW-1185">Reference proteome</keyword>
<evidence type="ECO:0000313" key="3">
    <source>
        <dbReference type="Proteomes" id="UP001500604"/>
    </source>
</evidence>
<proteinExistence type="predicted"/>